<evidence type="ECO:0000313" key="2">
    <source>
        <dbReference type="Proteomes" id="UP000092461"/>
    </source>
</evidence>
<dbReference type="EnsemblMetazoa" id="LLOJ007310-RA">
    <property type="protein sequence ID" value="LLOJ007310-PA"/>
    <property type="gene ID" value="LLOJ007310"/>
</dbReference>
<protein>
    <submittedName>
        <fullName evidence="1">Uncharacterized protein</fullName>
    </submittedName>
</protein>
<dbReference type="VEuPathDB" id="VectorBase:LLOJ007310"/>
<dbReference type="EMBL" id="AJWK01024329">
    <property type="status" value="NOT_ANNOTATED_CDS"/>
    <property type="molecule type" value="Genomic_DNA"/>
</dbReference>
<accession>A0A1B0CR11</accession>
<dbReference type="EMBL" id="AJWK01024330">
    <property type="status" value="NOT_ANNOTATED_CDS"/>
    <property type="molecule type" value="Genomic_DNA"/>
</dbReference>
<organism evidence="1 2">
    <name type="scientific">Lutzomyia longipalpis</name>
    <name type="common">Sand fly</name>
    <dbReference type="NCBI Taxonomy" id="7200"/>
    <lineage>
        <taxon>Eukaryota</taxon>
        <taxon>Metazoa</taxon>
        <taxon>Ecdysozoa</taxon>
        <taxon>Arthropoda</taxon>
        <taxon>Hexapoda</taxon>
        <taxon>Insecta</taxon>
        <taxon>Pterygota</taxon>
        <taxon>Neoptera</taxon>
        <taxon>Endopterygota</taxon>
        <taxon>Diptera</taxon>
        <taxon>Nematocera</taxon>
        <taxon>Psychodoidea</taxon>
        <taxon>Psychodidae</taxon>
        <taxon>Lutzomyia</taxon>
        <taxon>Lutzomyia</taxon>
    </lineage>
</organism>
<sequence>MTMWQSGGMGHGTQNNPWMKLMGIVSHKERRHDNAQSQAGSNDRTLNHIFVVPVVPNHRKNIQKVSKASSTGDKN</sequence>
<reference evidence="1" key="1">
    <citation type="submission" date="2020-05" db="UniProtKB">
        <authorList>
            <consortium name="EnsemblMetazoa"/>
        </authorList>
    </citation>
    <scope>IDENTIFICATION</scope>
    <source>
        <strain evidence="1">Jacobina</strain>
    </source>
</reference>
<proteinExistence type="predicted"/>
<keyword evidence="2" id="KW-1185">Reference proteome</keyword>
<name>A0A1B0CR11_LUTLO</name>
<evidence type="ECO:0000313" key="1">
    <source>
        <dbReference type="EnsemblMetazoa" id="LLOJ007310-PA"/>
    </source>
</evidence>
<dbReference type="AlphaFoldDB" id="A0A1B0CR11"/>
<dbReference type="Proteomes" id="UP000092461">
    <property type="component" value="Unassembled WGS sequence"/>
</dbReference>